<dbReference type="InterPro" id="IPR018062">
    <property type="entry name" value="HTH_AraC-typ_CS"/>
</dbReference>
<sequence length="285" mass="32754">MDESIIYMNGGFPMLSIKSVLYDDRIEKWQIEPKQVHHHILIYVTSGTVIYRLLDQVIELRQGEALFIPSGTSRSCHNDKEPHQKYSAHFTSSGHADTLLEGFREHGFFTCKIHNGNYFKQRFSMLLLQWFNRTPGNELICEGVLSEMLGWMIQDSHKQRSSAIKHDLMARLQNYIVHNHCKAIRLSDLADYIERSPNHVTKLFKETLGQTPIDYIHQVKISVACELLKNSRMTIAEISDHLGYCEQSHFHRVFKKVTGLAPLAVQKGQPITLVPLPKLSRSSQA</sequence>
<dbReference type="SUPFAM" id="SSF51215">
    <property type="entry name" value="Regulatory protein AraC"/>
    <property type="match status" value="1"/>
</dbReference>
<name>A0A5C4TB74_9BACL</name>
<comment type="caution">
    <text evidence="5">The sequence shown here is derived from an EMBL/GenBank/DDBJ whole genome shotgun (WGS) entry which is preliminary data.</text>
</comment>
<dbReference type="Pfam" id="PF02311">
    <property type="entry name" value="AraC_binding"/>
    <property type="match status" value="1"/>
</dbReference>
<dbReference type="Proteomes" id="UP000307943">
    <property type="component" value="Unassembled WGS sequence"/>
</dbReference>
<keyword evidence="6" id="KW-1185">Reference proteome</keyword>
<dbReference type="PANTHER" id="PTHR43280:SF28">
    <property type="entry name" value="HTH-TYPE TRANSCRIPTIONAL ACTIVATOR RHAS"/>
    <property type="match status" value="1"/>
</dbReference>
<dbReference type="PANTHER" id="PTHR43280">
    <property type="entry name" value="ARAC-FAMILY TRANSCRIPTIONAL REGULATOR"/>
    <property type="match status" value="1"/>
</dbReference>
<dbReference type="Pfam" id="PF12833">
    <property type="entry name" value="HTH_18"/>
    <property type="match status" value="1"/>
</dbReference>
<dbReference type="InterPro" id="IPR037923">
    <property type="entry name" value="HTH-like"/>
</dbReference>
<organism evidence="5 6">
    <name type="scientific">Paenibacillus hemerocallicola</name>
    <dbReference type="NCBI Taxonomy" id="1172614"/>
    <lineage>
        <taxon>Bacteria</taxon>
        <taxon>Bacillati</taxon>
        <taxon>Bacillota</taxon>
        <taxon>Bacilli</taxon>
        <taxon>Bacillales</taxon>
        <taxon>Paenibacillaceae</taxon>
        <taxon>Paenibacillus</taxon>
    </lineage>
</organism>
<dbReference type="PROSITE" id="PS01124">
    <property type="entry name" value="HTH_ARAC_FAMILY_2"/>
    <property type="match status" value="1"/>
</dbReference>
<keyword evidence="3" id="KW-0804">Transcription</keyword>
<evidence type="ECO:0000256" key="2">
    <source>
        <dbReference type="ARBA" id="ARBA00023125"/>
    </source>
</evidence>
<evidence type="ECO:0000256" key="1">
    <source>
        <dbReference type="ARBA" id="ARBA00023015"/>
    </source>
</evidence>
<evidence type="ECO:0000256" key="3">
    <source>
        <dbReference type="ARBA" id="ARBA00023163"/>
    </source>
</evidence>
<dbReference type="Gene3D" id="1.10.10.60">
    <property type="entry name" value="Homeodomain-like"/>
    <property type="match status" value="2"/>
</dbReference>
<proteinExistence type="predicted"/>
<dbReference type="Gene3D" id="2.60.120.10">
    <property type="entry name" value="Jelly Rolls"/>
    <property type="match status" value="1"/>
</dbReference>
<dbReference type="AlphaFoldDB" id="A0A5C4TB74"/>
<dbReference type="PROSITE" id="PS00041">
    <property type="entry name" value="HTH_ARAC_FAMILY_1"/>
    <property type="match status" value="1"/>
</dbReference>
<keyword evidence="2" id="KW-0238">DNA-binding</keyword>
<accession>A0A5C4TB74</accession>
<dbReference type="GO" id="GO:0003700">
    <property type="term" value="F:DNA-binding transcription factor activity"/>
    <property type="evidence" value="ECO:0007669"/>
    <property type="project" value="InterPro"/>
</dbReference>
<dbReference type="InterPro" id="IPR018060">
    <property type="entry name" value="HTH_AraC"/>
</dbReference>
<evidence type="ECO:0000313" key="5">
    <source>
        <dbReference type="EMBL" id="TNJ65850.1"/>
    </source>
</evidence>
<protein>
    <submittedName>
        <fullName evidence="5">Helix-turn-helix transcriptional regulator</fullName>
    </submittedName>
</protein>
<feature type="domain" description="HTH araC/xylS-type" evidence="4">
    <location>
        <begin position="170"/>
        <end position="268"/>
    </location>
</feature>
<gene>
    <name evidence="5" type="ORF">FE784_13090</name>
</gene>
<keyword evidence="1" id="KW-0805">Transcription regulation</keyword>
<dbReference type="SMART" id="SM00342">
    <property type="entry name" value="HTH_ARAC"/>
    <property type="match status" value="1"/>
</dbReference>
<dbReference type="OrthoDB" id="345425at2"/>
<evidence type="ECO:0000259" key="4">
    <source>
        <dbReference type="PROSITE" id="PS01124"/>
    </source>
</evidence>
<dbReference type="EMBL" id="VDCQ01000015">
    <property type="protein sequence ID" value="TNJ65850.1"/>
    <property type="molecule type" value="Genomic_DNA"/>
</dbReference>
<reference evidence="5 6" key="1">
    <citation type="submission" date="2019-05" db="EMBL/GenBank/DDBJ databases">
        <title>We sequenced the genome of Paenibacillus hemerocallicola KCTC 33185 for further insight into its adaptation and study the phylogeny of Paenibacillus.</title>
        <authorList>
            <person name="Narsing Rao M.P."/>
        </authorList>
    </citation>
    <scope>NUCLEOTIDE SEQUENCE [LARGE SCALE GENOMIC DNA]</scope>
    <source>
        <strain evidence="5 6">KCTC 33185</strain>
    </source>
</reference>
<evidence type="ECO:0000313" key="6">
    <source>
        <dbReference type="Proteomes" id="UP000307943"/>
    </source>
</evidence>
<dbReference type="InterPro" id="IPR009057">
    <property type="entry name" value="Homeodomain-like_sf"/>
</dbReference>
<dbReference type="InterPro" id="IPR014710">
    <property type="entry name" value="RmlC-like_jellyroll"/>
</dbReference>
<dbReference type="InterPro" id="IPR003313">
    <property type="entry name" value="AraC-bd"/>
</dbReference>
<dbReference type="GO" id="GO:0043565">
    <property type="term" value="F:sequence-specific DNA binding"/>
    <property type="evidence" value="ECO:0007669"/>
    <property type="project" value="InterPro"/>
</dbReference>
<dbReference type="SUPFAM" id="SSF46689">
    <property type="entry name" value="Homeodomain-like"/>
    <property type="match status" value="2"/>
</dbReference>